<dbReference type="AlphaFoldDB" id="A0A7W0DSN2"/>
<evidence type="ECO:0000313" key="2">
    <source>
        <dbReference type="EMBL" id="MBA2950038.1"/>
    </source>
</evidence>
<protein>
    <submittedName>
        <fullName evidence="2">Uncharacterized protein</fullName>
    </submittedName>
</protein>
<accession>A0A7W0DSN2</accession>
<comment type="caution">
    <text evidence="2">The sequence shown here is derived from an EMBL/GenBank/DDBJ whole genome shotgun (WGS) entry which is preliminary data.</text>
</comment>
<sequence length="108" mass="10384">MPAPAPCAALCSWADDDGSAVGEGSVLGVGDASTGDGSGVVGVSVGLGLGLGFLLGFDFVGDACGDPGFSLFVGPDEPAPEADSEGRAESDADPLGCGAPFPPSRPFP</sequence>
<feature type="region of interest" description="Disordered" evidence="1">
    <location>
        <begin position="74"/>
        <end position="108"/>
    </location>
</feature>
<dbReference type="Proteomes" id="UP000545761">
    <property type="component" value="Unassembled WGS sequence"/>
</dbReference>
<proteinExistence type="predicted"/>
<gene>
    <name evidence="2" type="ORF">H1D24_30575</name>
</gene>
<dbReference type="EMBL" id="JACEHE010000024">
    <property type="protein sequence ID" value="MBA2950038.1"/>
    <property type="molecule type" value="Genomic_DNA"/>
</dbReference>
<dbReference type="RefSeq" id="WP_181660973.1">
    <property type="nucleotide sequence ID" value="NZ_JACEHE010000024.1"/>
</dbReference>
<reference evidence="2 3" key="1">
    <citation type="submission" date="2020-07" db="EMBL/GenBank/DDBJ databases">
        <title>Streptomyces isolated from Indian soil.</title>
        <authorList>
            <person name="Mandal S."/>
            <person name="Maiti P.K."/>
        </authorList>
    </citation>
    <scope>NUCLEOTIDE SEQUENCE [LARGE SCALE GENOMIC DNA]</scope>
    <source>
        <strain evidence="2 3">PSKA28</strain>
    </source>
</reference>
<organism evidence="2 3">
    <name type="scientific">Streptomyces himalayensis subsp. himalayensis</name>
    <dbReference type="NCBI Taxonomy" id="2756131"/>
    <lineage>
        <taxon>Bacteria</taxon>
        <taxon>Bacillati</taxon>
        <taxon>Actinomycetota</taxon>
        <taxon>Actinomycetes</taxon>
        <taxon>Kitasatosporales</taxon>
        <taxon>Streptomycetaceae</taxon>
        <taxon>Streptomyces</taxon>
        <taxon>Streptomyces himalayensis</taxon>
    </lineage>
</organism>
<evidence type="ECO:0000313" key="3">
    <source>
        <dbReference type="Proteomes" id="UP000545761"/>
    </source>
</evidence>
<name>A0A7W0DSN2_9ACTN</name>
<evidence type="ECO:0000256" key="1">
    <source>
        <dbReference type="SAM" id="MobiDB-lite"/>
    </source>
</evidence>